<dbReference type="PANTHER" id="PTHR33973">
    <property type="entry name" value="OS07G0153300 PROTEIN"/>
    <property type="match status" value="1"/>
</dbReference>
<proteinExistence type="predicted"/>
<organism evidence="1 2">
    <name type="scientific">Haliea salexigens</name>
    <dbReference type="NCBI Taxonomy" id="287487"/>
    <lineage>
        <taxon>Bacteria</taxon>
        <taxon>Pseudomonadati</taxon>
        <taxon>Pseudomonadota</taxon>
        <taxon>Gammaproteobacteria</taxon>
        <taxon>Cellvibrionales</taxon>
        <taxon>Halieaceae</taxon>
        <taxon>Haliea</taxon>
    </lineage>
</organism>
<evidence type="ECO:0000313" key="2">
    <source>
        <dbReference type="Proteomes" id="UP000259273"/>
    </source>
</evidence>
<dbReference type="EMBL" id="DMND01000093">
    <property type="protein sequence ID" value="HAN27368.1"/>
    <property type="molecule type" value="Genomic_DNA"/>
</dbReference>
<protein>
    <submittedName>
        <fullName evidence="1">DUF1365 domain-containing protein</fullName>
    </submittedName>
</protein>
<dbReference type="AlphaFoldDB" id="A0A3C1KLQ0"/>
<dbReference type="Pfam" id="PF07103">
    <property type="entry name" value="DUF1365"/>
    <property type="match status" value="1"/>
</dbReference>
<reference evidence="1 2" key="1">
    <citation type="journal article" date="2018" name="Nat. Biotechnol.">
        <title>A standardized bacterial taxonomy based on genome phylogeny substantially revises the tree of life.</title>
        <authorList>
            <person name="Parks D.H."/>
            <person name="Chuvochina M."/>
            <person name="Waite D.W."/>
            <person name="Rinke C."/>
            <person name="Skarshewski A."/>
            <person name="Chaumeil P.A."/>
            <person name="Hugenholtz P."/>
        </authorList>
    </citation>
    <scope>NUCLEOTIDE SEQUENCE [LARGE SCALE GENOMIC DNA]</scope>
    <source>
        <strain evidence="1">UBA9158</strain>
    </source>
</reference>
<evidence type="ECO:0000313" key="1">
    <source>
        <dbReference type="EMBL" id="HAN27368.1"/>
    </source>
</evidence>
<dbReference type="PANTHER" id="PTHR33973:SF4">
    <property type="entry name" value="OS07G0153300 PROTEIN"/>
    <property type="match status" value="1"/>
</dbReference>
<sequence>MKSRLYQGTLRHRRFAPREHAFSYRVFMPWICLDELPQLFAGRWLWSSTRWAPARFLRSDFLGDPARPLAEEVRRRIREETGAEHSGPIYLLANLRYFGYQINPIACYYCFNEDESRLEYLVAEVTNTPWDERHSYVLQGPDAGSWLEQEFDKALHVSPFNPMDMRYVWRSNIPGERLAIHLATETAEGRIFDASLSLRARPMNGRNLNRILWSYPVMTLKVALGIYWQALRLFIKGVPVHDHPGSRTSGA</sequence>
<dbReference type="Proteomes" id="UP000259273">
    <property type="component" value="Unassembled WGS sequence"/>
</dbReference>
<dbReference type="STRING" id="1121937.GCA_000423125_02928"/>
<accession>A0A3C1KLQ0</accession>
<gene>
    <name evidence="1" type="ORF">DCP75_06555</name>
</gene>
<comment type="caution">
    <text evidence="1">The sequence shown here is derived from an EMBL/GenBank/DDBJ whole genome shotgun (WGS) entry which is preliminary data.</text>
</comment>
<dbReference type="InterPro" id="IPR010775">
    <property type="entry name" value="DUF1365"/>
</dbReference>
<name>A0A3C1KLQ0_9GAMM</name>